<feature type="transmembrane region" description="Helical" evidence="1">
    <location>
        <begin position="208"/>
        <end position="228"/>
    </location>
</feature>
<keyword evidence="1" id="KW-0812">Transmembrane</keyword>
<protein>
    <recommendedName>
        <fullName evidence="2">DUF1206 domain-containing protein</fullName>
    </recommendedName>
</protein>
<feature type="transmembrane region" description="Helical" evidence="1">
    <location>
        <begin position="109"/>
        <end position="129"/>
    </location>
</feature>
<feature type="domain" description="DUF1206" evidence="2">
    <location>
        <begin position="206"/>
        <end position="273"/>
    </location>
</feature>
<gene>
    <name evidence="3" type="ORF">SE17_23655</name>
</gene>
<proteinExistence type="predicted"/>
<feature type="domain" description="DUF1206" evidence="2">
    <location>
        <begin position="113"/>
        <end position="180"/>
    </location>
</feature>
<dbReference type="Pfam" id="PF06724">
    <property type="entry name" value="DUF1206"/>
    <property type="match status" value="3"/>
</dbReference>
<evidence type="ECO:0000313" key="3">
    <source>
        <dbReference type="EMBL" id="KPV51013.1"/>
    </source>
</evidence>
<comment type="caution">
    <text evidence="3">The sequence shown here is derived from an EMBL/GenBank/DDBJ whole genome shotgun (WGS) entry which is preliminary data.</text>
</comment>
<evidence type="ECO:0000313" key="4">
    <source>
        <dbReference type="Proteomes" id="UP000050509"/>
    </source>
</evidence>
<keyword evidence="1" id="KW-0472">Membrane</keyword>
<evidence type="ECO:0000259" key="2">
    <source>
        <dbReference type="Pfam" id="PF06724"/>
    </source>
</evidence>
<keyword evidence="4" id="KW-1185">Reference proteome</keyword>
<dbReference type="InterPro" id="IPR009597">
    <property type="entry name" value="DUF1206"/>
</dbReference>
<organism evidence="3 4">
    <name type="scientific">Kouleothrix aurantiaca</name>
    <dbReference type="NCBI Taxonomy" id="186479"/>
    <lineage>
        <taxon>Bacteria</taxon>
        <taxon>Bacillati</taxon>
        <taxon>Chloroflexota</taxon>
        <taxon>Chloroflexia</taxon>
        <taxon>Chloroflexales</taxon>
        <taxon>Roseiflexineae</taxon>
        <taxon>Roseiflexaceae</taxon>
        <taxon>Kouleothrix</taxon>
    </lineage>
</organism>
<name>A0A0N8PRV9_9CHLR</name>
<dbReference type="EMBL" id="LJCR01001115">
    <property type="protein sequence ID" value="KPV51013.1"/>
    <property type="molecule type" value="Genomic_DNA"/>
</dbReference>
<dbReference type="AlphaFoldDB" id="A0A0N8PRV9"/>
<feature type="transmembrane region" description="Helical" evidence="1">
    <location>
        <begin position="149"/>
        <end position="173"/>
    </location>
</feature>
<dbReference type="Proteomes" id="UP000050509">
    <property type="component" value="Unassembled WGS sequence"/>
</dbReference>
<evidence type="ECO:0000256" key="1">
    <source>
        <dbReference type="SAM" id="Phobius"/>
    </source>
</evidence>
<feature type="transmembrane region" description="Helical" evidence="1">
    <location>
        <begin position="248"/>
        <end position="269"/>
    </location>
</feature>
<feature type="domain" description="DUF1206" evidence="2">
    <location>
        <begin position="30"/>
        <end position="96"/>
    </location>
</feature>
<sequence>MAGDDLVEQIAVAGEQAVQHPWFELFARSGYAAKGVVYLLAGTLSALAAIGLRRKAASSVNALEEVFTGSIGYVALLAMAVGLAGYALLRLMQALLDLERKGSGLKGLIIRAAFVGSAVFYAGLAFATLRLAFGDRNVPENQEQGWVAWAFGLPLGNWLIGIIGAIVIGVGFWQGYLAYRARFNERFCWDTMSDSEQRWTTRIGRAGLVARGIVLALIGGFLLEAALLVDASKVENSAEAVQSLAGPFGWWAVAIVAAGLAAYGVYLFAAARYCKIAPE</sequence>
<feature type="transmembrane region" description="Helical" evidence="1">
    <location>
        <begin position="70"/>
        <end position="89"/>
    </location>
</feature>
<accession>A0A0N8PRV9</accession>
<keyword evidence="1" id="KW-1133">Transmembrane helix</keyword>
<reference evidence="3 4" key="1">
    <citation type="submission" date="2015-09" db="EMBL/GenBank/DDBJ databases">
        <title>Draft genome sequence of Kouleothrix aurantiaca JCM 19913.</title>
        <authorList>
            <person name="Hemp J."/>
        </authorList>
    </citation>
    <scope>NUCLEOTIDE SEQUENCE [LARGE SCALE GENOMIC DNA]</scope>
    <source>
        <strain evidence="3 4">COM-B</strain>
    </source>
</reference>
<feature type="transmembrane region" description="Helical" evidence="1">
    <location>
        <begin position="31"/>
        <end position="50"/>
    </location>
</feature>